<sequence>MLTTGMTPLVCFKLMLILTFSFHIYISLVVRSTQYCIIFTVTASTPNCLVTTIAATPSNTTASTNTAISSISIPLVVGLSLLGLLLTLCCCCCCWLYYFFRNSRGQSRRKKPLGETESQNKSSKLTESFFSRNFPFKMWDNNHGFHKMPNKQDRISSLQSSTSKSLLWMSHDEKSFTTTRNNENHNFDQSFALESFQSNVSVPPQYGSQKIPRNNVSAVSESSEFAANQRKQIINHFTTLNSSSAAINMQRLNSSVYYDDSLNAMQMSGDEITRVGKSDIKQKITPRTSKRGRSVSINHNNGSQQIMGQHTPRTKRITVTRIKSLSSSRQPRKNHGTAVFPENTGEHTNYKTIVPAFQHQKSKTLSHRSNNRKIGVHVMS</sequence>
<keyword evidence="2" id="KW-0812">Transmembrane</keyword>
<dbReference type="AlphaFoldDB" id="A0A820KF77"/>
<dbReference type="Proteomes" id="UP000663842">
    <property type="component" value="Unassembled WGS sequence"/>
</dbReference>
<dbReference type="Proteomes" id="UP000663887">
    <property type="component" value="Unassembled WGS sequence"/>
</dbReference>
<feature type="compositionally biased region" description="Polar residues" evidence="1">
    <location>
        <begin position="295"/>
        <end position="308"/>
    </location>
</feature>
<feature type="region of interest" description="Disordered" evidence="1">
    <location>
        <begin position="326"/>
        <end position="345"/>
    </location>
</feature>
<reference evidence="4" key="1">
    <citation type="submission" date="2021-02" db="EMBL/GenBank/DDBJ databases">
        <authorList>
            <person name="Nowell W R."/>
        </authorList>
    </citation>
    <scope>NUCLEOTIDE SEQUENCE</scope>
</reference>
<comment type="caution">
    <text evidence="4">The sequence shown here is derived from an EMBL/GenBank/DDBJ whole genome shotgun (WGS) entry which is preliminary data.</text>
</comment>
<keyword evidence="2" id="KW-1133">Transmembrane helix</keyword>
<dbReference type="EMBL" id="CAJOBF010014110">
    <property type="protein sequence ID" value="CAF4336418.1"/>
    <property type="molecule type" value="Genomic_DNA"/>
</dbReference>
<evidence type="ECO:0000313" key="4">
    <source>
        <dbReference type="EMBL" id="CAF4336418.1"/>
    </source>
</evidence>
<dbReference type="EMBL" id="CAJNRG010010736">
    <property type="protein sequence ID" value="CAF2124797.1"/>
    <property type="molecule type" value="Genomic_DNA"/>
</dbReference>
<protein>
    <submittedName>
        <fullName evidence="4">Uncharacterized protein</fullName>
    </submittedName>
</protein>
<keyword evidence="2" id="KW-0472">Membrane</keyword>
<organism evidence="4 5">
    <name type="scientific">Rotaria magnacalcarata</name>
    <dbReference type="NCBI Taxonomy" id="392030"/>
    <lineage>
        <taxon>Eukaryota</taxon>
        <taxon>Metazoa</taxon>
        <taxon>Spiralia</taxon>
        <taxon>Gnathifera</taxon>
        <taxon>Rotifera</taxon>
        <taxon>Eurotatoria</taxon>
        <taxon>Bdelloidea</taxon>
        <taxon>Philodinida</taxon>
        <taxon>Philodinidae</taxon>
        <taxon>Rotaria</taxon>
    </lineage>
</organism>
<feature type="region of interest" description="Disordered" evidence="1">
    <location>
        <begin position="289"/>
        <end position="312"/>
    </location>
</feature>
<feature type="transmembrane region" description="Helical" evidence="2">
    <location>
        <begin position="6"/>
        <end position="28"/>
    </location>
</feature>
<evidence type="ECO:0000313" key="5">
    <source>
        <dbReference type="Proteomes" id="UP000663842"/>
    </source>
</evidence>
<name>A0A820KF77_9BILA</name>
<evidence type="ECO:0000256" key="1">
    <source>
        <dbReference type="SAM" id="MobiDB-lite"/>
    </source>
</evidence>
<feature type="transmembrane region" description="Helical" evidence="2">
    <location>
        <begin position="35"/>
        <end position="55"/>
    </location>
</feature>
<evidence type="ECO:0000313" key="3">
    <source>
        <dbReference type="EMBL" id="CAF2124797.1"/>
    </source>
</evidence>
<proteinExistence type="predicted"/>
<evidence type="ECO:0000256" key="2">
    <source>
        <dbReference type="SAM" id="Phobius"/>
    </source>
</evidence>
<accession>A0A820KF77</accession>
<gene>
    <name evidence="4" type="ORF">UXM345_LOCUS35277</name>
    <name evidence="3" type="ORF">XDN619_LOCUS23482</name>
</gene>
<feature type="transmembrane region" description="Helical" evidence="2">
    <location>
        <begin position="75"/>
        <end position="100"/>
    </location>
</feature>